<dbReference type="OrthoDB" id="4495998at2"/>
<dbReference type="KEGG" id="daur:Daura_39520"/>
<evidence type="ECO:0000259" key="3">
    <source>
        <dbReference type="Pfam" id="PF02342"/>
    </source>
</evidence>
<dbReference type="InterPro" id="IPR003325">
    <property type="entry name" value="TerD"/>
</dbReference>
<protein>
    <submittedName>
        <fullName evidence="4">TerD family protein</fullName>
    </submittedName>
</protein>
<evidence type="ECO:0000313" key="5">
    <source>
        <dbReference type="Proteomes" id="UP001058003"/>
    </source>
</evidence>
<dbReference type="InterPro" id="IPR051324">
    <property type="entry name" value="Stress/Tellurium_Resist"/>
</dbReference>
<dbReference type="AlphaFoldDB" id="A0A9Q9IBE6"/>
<proteinExistence type="inferred from homology"/>
<evidence type="ECO:0000256" key="2">
    <source>
        <dbReference type="SAM" id="MobiDB-lite"/>
    </source>
</evidence>
<dbReference type="InterPro" id="IPR027417">
    <property type="entry name" value="P-loop_NTPase"/>
</dbReference>
<dbReference type="RefSeq" id="WP_033359532.1">
    <property type="nucleotide sequence ID" value="NZ_CP073767.1"/>
</dbReference>
<keyword evidence="5" id="KW-1185">Reference proteome</keyword>
<dbReference type="PANTHER" id="PTHR32097:SF4">
    <property type="entry name" value="GENERAL STRESS PROTEIN 16U"/>
    <property type="match status" value="1"/>
</dbReference>
<comment type="similarity">
    <text evidence="1">Belongs to the CAPAB/TerDEXZ family.</text>
</comment>
<dbReference type="Gene3D" id="3.40.50.300">
    <property type="entry name" value="P-loop containing nucleotide triphosphate hydrolases"/>
    <property type="match status" value="1"/>
</dbReference>
<dbReference type="Gene3D" id="2.60.60.30">
    <property type="entry name" value="sav2460 like domains"/>
    <property type="match status" value="1"/>
</dbReference>
<organism evidence="4 5">
    <name type="scientific">Dactylosporangium aurantiacum</name>
    <dbReference type="NCBI Taxonomy" id="35754"/>
    <lineage>
        <taxon>Bacteria</taxon>
        <taxon>Bacillati</taxon>
        <taxon>Actinomycetota</taxon>
        <taxon>Actinomycetes</taxon>
        <taxon>Micromonosporales</taxon>
        <taxon>Micromonosporaceae</taxon>
        <taxon>Dactylosporangium</taxon>
    </lineage>
</organism>
<dbReference type="CDD" id="cd06974">
    <property type="entry name" value="TerD_like"/>
    <property type="match status" value="1"/>
</dbReference>
<dbReference type="PANTHER" id="PTHR32097">
    <property type="entry name" value="CAMP-BINDING PROTEIN 1-RELATED"/>
    <property type="match status" value="1"/>
</dbReference>
<evidence type="ECO:0000313" key="4">
    <source>
        <dbReference type="EMBL" id="UWZ52666.1"/>
    </source>
</evidence>
<evidence type="ECO:0000256" key="1">
    <source>
        <dbReference type="ARBA" id="ARBA00008775"/>
    </source>
</evidence>
<feature type="compositionally biased region" description="Polar residues" evidence="2">
    <location>
        <begin position="185"/>
        <end position="196"/>
    </location>
</feature>
<feature type="region of interest" description="Disordered" evidence="2">
    <location>
        <begin position="168"/>
        <end position="210"/>
    </location>
</feature>
<sequence>MTLAFVKGQNAPLAAQRLRIMVDAAIAVDLSALLLAETGRVRSDGDFVFYNQPSAPGLTWLTGGAGGAQRVEIDLTAVPADVDRVIAVISPDDRTMTFGAGPAPVARLVEETGAELGTFTMGGLSEERAVIAWELYRRAGAWKVRAIGQGYSGGLAQLVAAHGVDVEQEEPQPAAVTGSPHFPGTPSQHFPGTSSPHFPGPSGTPAAAQQPVQEIGGPPQERLYQQVWSIFQDAARSTSALRSAIGYAEQRRDNEVGELLNDPRLRNSPQTAAARAEADRRYEELVRRAEADRRRDVDQLVAELQGLSTTLPAPLAAWDSPRWRDWRLPETMTVGIRVGDVHVPETPQLRIPLLFRLPLLRALWIDSTGADRDAAVAMARSVVVRLLAAHPPGQLSVSVADLAGGGAAARALDLGGAPGAGSTMPVAATPQALSEMLEHLVERVDLVQMAMRAGAMGGGPQDNIDGGRRLLVLHDFPYGFDERSVAHLHYLLNEGPEAGVHVLMVADPADSSTLGPLVGAVWRSMARLPVLAGDHMGDPWVGLTWTFTPDVATGSTAVEEILARLARQAEGQ</sequence>
<dbReference type="Proteomes" id="UP001058003">
    <property type="component" value="Chromosome"/>
</dbReference>
<name>A0A9Q9IBE6_9ACTN</name>
<gene>
    <name evidence="4" type="ORF">Daura_39520</name>
</gene>
<feature type="domain" description="TerD" evidence="3">
    <location>
        <begin position="1"/>
        <end position="161"/>
    </location>
</feature>
<reference evidence="4" key="1">
    <citation type="submission" date="2021-04" db="EMBL/GenBank/DDBJ databases">
        <title>Dactylosporangium aurantiacum NRRL B-8018 full assembly.</title>
        <authorList>
            <person name="Hartkoorn R.C."/>
            <person name="Beaudoing E."/>
            <person name="Hot D."/>
        </authorList>
    </citation>
    <scope>NUCLEOTIDE SEQUENCE</scope>
    <source>
        <strain evidence="4">NRRL B-8018</strain>
    </source>
</reference>
<accession>A0A9Q9IBE6</accession>
<dbReference type="EMBL" id="CP073767">
    <property type="protein sequence ID" value="UWZ52666.1"/>
    <property type="molecule type" value="Genomic_DNA"/>
</dbReference>
<dbReference type="Pfam" id="PF02342">
    <property type="entry name" value="TerD"/>
    <property type="match status" value="1"/>
</dbReference>